<keyword evidence="6" id="KW-0614">Plasmid</keyword>
<dbReference type="SUPFAM" id="SSF53448">
    <property type="entry name" value="Nucleotide-diphospho-sugar transferases"/>
    <property type="match status" value="1"/>
</dbReference>
<keyword evidence="4" id="KW-0472">Membrane</keyword>
<keyword evidence="4" id="KW-0812">Transmembrane</keyword>
<dbReference type="Proteomes" id="UP000217211">
    <property type="component" value="Plasmid pSJ05684b"/>
</dbReference>
<keyword evidence="3 6" id="KW-0808">Transferase</keyword>
<accession>A0A249PJ55</accession>
<keyword evidence="7" id="KW-1185">Reference proteome</keyword>
<dbReference type="CDD" id="cd00761">
    <property type="entry name" value="Glyco_tranf_GTA_type"/>
    <property type="match status" value="1"/>
</dbReference>
<dbReference type="STRING" id="716928.GCA_000261485_05187"/>
<evidence type="ECO:0000256" key="1">
    <source>
        <dbReference type="ARBA" id="ARBA00006739"/>
    </source>
</evidence>
<keyword evidence="2" id="KW-0328">Glycosyltransferase</keyword>
<dbReference type="AlphaFoldDB" id="A0A249PJ55"/>
<evidence type="ECO:0000256" key="3">
    <source>
        <dbReference type="ARBA" id="ARBA00022679"/>
    </source>
</evidence>
<dbReference type="KEGG" id="esj:SJ05684_b49910"/>
<geneLocation type="plasmid" evidence="7">
    <name>psj05684b</name>
</geneLocation>
<evidence type="ECO:0000259" key="5">
    <source>
        <dbReference type="Pfam" id="PF13632"/>
    </source>
</evidence>
<dbReference type="GO" id="GO:0016757">
    <property type="term" value="F:glycosyltransferase activity"/>
    <property type="evidence" value="ECO:0007669"/>
    <property type="project" value="UniProtKB-KW"/>
</dbReference>
<protein>
    <submittedName>
        <fullName evidence="6">Glycosyl transferase</fullName>
    </submittedName>
</protein>
<feature type="transmembrane region" description="Helical" evidence="4">
    <location>
        <begin position="186"/>
        <end position="209"/>
    </location>
</feature>
<dbReference type="InterPro" id="IPR001173">
    <property type="entry name" value="Glyco_trans_2-like"/>
</dbReference>
<dbReference type="InterPro" id="IPR029044">
    <property type="entry name" value="Nucleotide-diphossugar_trans"/>
</dbReference>
<feature type="domain" description="Glycosyltransferase 2-like" evidence="5">
    <location>
        <begin position="38"/>
        <end position="207"/>
    </location>
</feature>
<gene>
    <name evidence="6" type="ORF">SJ05684_b49910</name>
</gene>
<dbReference type="Gene3D" id="3.90.550.10">
    <property type="entry name" value="Spore Coat Polysaccharide Biosynthesis Protein SpsA, Chain A"/>
    <property type="match status" value="1"/>
</dbReference>
<organism evidence="6 7">
    <name type="scientific">Sinorhizobium sojae CCBAU 05684</name>
    <dbReference type="NCBI Taxonomy" id="716928"/>
    <lineage>
        <taxon>Bacteria</taxon>
        <taxon>Pseudomonadati</taxon>
        <taxon>Pseudomonadota</taxon>
        <taxon>Alphaproteobacteria</taxon>
        <taxon>Hyphomicrobiales</taxon>
        <taxon>Rhizobiaceae</taxon>
        <taxon>Sinorhizobium/Ensifer group</taxon>
        <taxon>Sinorhizobium</taxon>
    </lineage>
</organism>
<proteinExistence type="inferred from homology"/>
<keyword evidence="4" id="KW-1133">Transmembrane helix</keyword>
<dbReference type="PANTHER" id="PTHR43179">
    <property type="entry name" value="RHAMNOSYLTRANSFERASE WBBL"/>
    <property type="match status" value="1"/>
</dbReference>
<dbReference type="Pfam" id="PF13632">
    <property type="entry name" value="Glyco_trans_2_3"/>
    <property type="match status" value="1"/>
</dbReference>
<reference evidence="6 7" key="1">
    <citation type="submission" date="2017-08" db="EMBL/GenBank/DDBJ databases">
        <title>Multipartite genome sequences of Sinorhizobium species nodulating soybeans.</title>
        <authorList>
            <person name="Tian C.F."/>
        </authorList>
    </citation>
    <scope>NUCLEOTIDE SEQUENCE [LARGE SCALE GENOMIC DNA]</scope>
    <source>
        <strain evidence="6 7">CCBAU 05684</strain>
        <plasmid evidence="7">psj05684b</plasmid>
    </source>
</reference>
<feature type="transmembrane region" description="Helical" evidence="4">
    <location>
        <begin position="230"/>
        <end position="252"/>
    </location>
</feature>
<evidence type="ECO:0000256" key="4">
    <source>
        <dbReference type="SAM" id="Phobius"/>
    </source>
</evidence>
<evidence type="ECO:0000313" key="7">
    <source>
        <dbReference type="Proteomes" id="UP000217211"/>
    </source>
</evidence>
<evidence type="ECO:0000256" key="2">
    <source>
        <dbReference type="ARBA" id="ARBA00022676"/>
    </source>
</evidence>
<dbReference type="PANTHER" id="PTHR43179:SF12">
    <property type="entry name" value="GALACTOFURANOSYLTRANSFERASE GLFT2"/>
    <property type="match status" value="1"/>
</dbReference>
<name>A0A249PJ55_9HYPH</name>
<dbReference type="EMBL" id="CP023068">
    <property type="protein sequence ID" value="ASY65973.1"/>
    <property type="molecule type" value="Genomic_DNA"/>
</dbReference>
<sequence length="257" mass="28683">MAVCSQFEGVRLENESIPGPGPARNRGAEVAQAELLAFVDADCIVQPGWLRAIIDLMNNAPDVDLIAGDIEILMIDPDRPTAIEAYESIYSYRVRLYAQRHGFAATGNMAVRKRVFHAVGPFGGISTMEDTDWGARATSQGYRLLYLSGARVVTPSCKSFGELARRWDRHVAHEFQKIGTDRLAQFRWLITCAIMAVSPLGEALIILRSDRLSGPRTRWLALKCLTRVRLYRAILMFRLAIHGNTAVLLAGWNRQNL</sequence>
<comment type="similarity">
    <text evidence="1">Belongs to the glycosyltransferase 2 family.</text>
</comment>
<evidence type="ECO:0000313" key="6">
    <source>
        <dbReference type="EMBL" id="ASY65973.1"/>
    </source>
</evidence>